<dbReference type="EMBL" id="CP115613">
    <property type="protein sequence ID" value="WBW74999.1"/>
    <property type="molecule type" value="Genomic_DNA"/>
</dbReference>
<dbReference type="Pfam" id="PF10295">
    <property type="entry name" value="DUF2406"/>
    <property type="match status" value="1"/>
</dbReference>
<dbReference type="PANTHER" id="PTHR28186:SF1">
    <property type="entry name" value="MEIOTICALLY UP-REGULATED GENE 9 PROTEIN"/>
    <property type="match status" value="1"/>
</dbReference>
<evidence type="ECO:0000313" key="2">
    <source>
        <dbReference type="EMBL" id="WBW74999.1"/>
    </source>
</evidence>
<dbReference type="Proteomes" id="UP001212411">
    <property type="component" value="Chromosome 3"/>
</dbReference>
<keyword evidence="3" id="KW-1185">Reference proteome</keyword>
<proteinExistence type="predicted"/>
<gene>
    <name evidence="2" type="primary">mug9</name>
    <name evidence="2" type="ORF">SOMG_04105</name>
</gene>
<accession>A0AAE9WEV5</accession>
<dbReference type="KEGG" id="som:SOMG_04105"/>
<dbReference type="GeneID" id="80877581"/>
<evidence type="ECO:0000256" key="1">
    <source>
        <dbReference type="SAM" id="MobiDB-lite"/>
    </source>
</evidence>
<feature type="region of interest" description="Disordered" evidence="1">
    <location>
        <begin position="78"/>
        <end position="99"/>
    </location>
</feature>
<dbReference type="PANTHER" id="PTHR28186">
    <property type="entry name" value="MEIOTICALLY UP-REGULATED GENE 9 PROTEIN"/>
    <property type="match status" value="1"/>
</dbReference>
<dbReference type="RefSeq" id="XP_056039242.1">
    <property type="nucleotide sequence ID" value="XM_056182892.1"/>
</dbReference>
<evidence type="ECO:0000313" key="3">
    <source>
        <dbReference type="Proteomes" id="UP001212411"/>
    </source>
</evidence>
<dbReference type="InterPro" id="IPR018809">
    <property type="entry name" value="DUF2406"/>
</dbReference>
<organism evidence="2 3">
    <name type="scientific">Schizosaccharomyces osmophilus</name>
    <dbReference type="NCBI Taxonomy" id="2545709"/>
    <lineage>
        <taxon>Eukaryota</taxon>
        <taxon>Fungi</taxon>
        <taxon>Dikarya</taxon>
        <taxon>Ascomycota</taxon>
        <taxon>Taphrinomycotina</taxon>
        <taxon>Schizosaccharomycetes</taxon>
        <taxon>Schizosaccharomycetales</taxon>
        <taxon>Schizosaccharomycetaceae</taxon>
        <taxon>Schizosaccharomyces</taxon>
    </lineage>
</organism>
<protein>
    <submittedName>
        <fullName evidence="2">DUF2406 family conserved fungal protein</fullName>
    </submittedName>
</protein>
<sequence length="218" mass="24498">MRVTGPDSCEFDNPSLPLVELEPYARVNRESTKLCKRYLKRDYSGKSIYQPDSNNPTRWKYERPLETIRAWNNVIDGRKPDQNTHAARLSNLKPSSSLKDRYPTIKKQQDTSILASQRSSAKSILRPLSTVPSVEASIDERDSCPEIPVLMEKKQEGEPTAGSNSISSDMLCAAASNGYFRKPAVLNQSLVSLNSVASPSHKHELKHKLKQFVQNVLN</sequence>
<dbReference type="AlphaFoldDB" id="A0AAE9WEV5"/>
<reference evidence="2 3" key="1">
    <citation type="journal article" date="2023" name="G3 (Bethesda)">
        <title>A high-quality reference genome for the fission yeast Schizosaccharomyces osmophilus.</title>
        <authorList>
            <person name="Jia G.S."/>
            <person name="Zhang W.C."/>
            <person name="Liang Y."/>
            <person name="Liu X.H."/>
            <person name="Rhind N."/>
            <person name="Pidoux A."/>
            <person name="Brysch-Herzberg M."/>
            <person name="Du L.L."/>
        </authorList>
    </citation>
    <scope>NUCLEOTIDE SEQUENCE [LARGE SCALE GENOMIC DNA]</scope>
    <source>
        <strain evidence="2 3">CBS 15793</strain>
    </source>
</reference>
<name>A0AAE9WEV5_9SCHI</name>